<dbReference type="InterPro" id="IPR049452">
    <property type="entry name" value="Anoctamin_TM"/>
</dbReference>
<dbReference type="Pfam" id="PF04547">
    <property type="entry name" value="Anoctamin"/>
    <property type="match status" value="1"/>
</dbReference>
<accession>A0A8J6GDT3</accession>
<evidence type="ECO:0000256" key="8">
    <source>
        <dbReference type="RuleBase" id="RU280814"/>
    </source>
</evidence>
<dbReference type="GO" id="GO:0005229">
    <property type="term" value="F:intracellularly calcium-gated chloride channel activity"/>
    <property type="evidence" value="ECO:0007669"/>
    <property type="project" value="TreeGrafter"/>
</dbReference>
<organism evidence="12 13">
    <name type="scientific">Microtus ochrogaster</name>
    <name type="common">Prairie vole</name>
    <dbReference type="NCBI Taxonomy" id="79684"/>
    <lineage>
        <taxon>Eukaryota</taxon>
        <taxon>Metazoa</taxon>
        <taxon>Chordata</taxon>
        <taxon>Craniata</taxon>
        <taxon>Vertebrata</taxon>
        <taxon>Euteleostomi</taxon>
        <taxon>Mammalia</taxon>
        <taxon>Eutheria</taxon>
        <taxon>Euarchontoglires</taxon>
        <taxon>Glires</taxon>
        <taxon>Rodentia</taxon>
        <taxon>Myomorpha</taxon>
        <taxon>Muroidea</taxon>
        <taxon>Cricetidae</taxon>
        <taxon>Arvicolinae</taxon>
        <taxon>Microtus</taxon>
    </lineage>
</organism>
<feature type="region of interest" description="Disordered" evidence="9">
    <location>
        <begin position="948"/>
        <end position="982"/>
    </location>
</feature>
<keyword evidence="3" id="KW-1003">Cell membrane</keyword>
<feature type="transmembrane region" description="Helical" evidence="8">
    <location>
        <begin position="558"/>
        <end position="582"/>
    </location>
</feature>
<evidence type="ECO:0000256" key="3">
    <source>
        <dbReference type="ARBA" id="ARBA00022475"/>
    </source>
</evidence>
<feature type="transmembrane region" description="Helical" evidence="8">
    <location>
        <begin position="728"/>
        <end position="751"/>
    </location>
</feature>
<comment type="caution">
    <text evidence="12">The sequence shown here is derived from an EMBL/GenBank/DDBJ whole genome shotgun (WGS) entry which is preliminary data.</text>
</comment>
<feature type="transmembrane region" description="Helical" evidence="8">
    <location>
        <begin position="512"/>
        <end position="538"/>
    </location>
</feature>
<comment type="subcellular location">
    <subcellularLocation>
        <location evidence="1">Cell membrane</location>
        <topology evidence="1">Multi-pass membrane protein</topology>
    </subcellularLocation>
    <subcellularLocation>
        <location evidence="8">Membrane</location>
        <topology evidence="8">Multi-pass membrane protein</topology>
    </subcellularLocation>
</comment>
<keyword evidence="7" id="KW-0325">Glycoprotein</keyword>
<dbReference type="EMBL" id="JAATJU010023300">
    <property type="protein sequence ID" value="KAH0507918.1"/>
    <property type="molecule type" value="Genomic_DNA"/>
</dbReference>
<dbReference type="PANTHER" id="PTHR12308:SF13">
    <property type="entry name" value="ANOCTAMIN-1"/>
    <property type="match status" value="1"/>
</dbReference>
<feature type="region of interest" description="Disordered" evidence="9">
    <location>
        <begin position="1"/>
        <end position="52"/>
    </location>
</feature>
<feature type="transmembrane region" description="Helical" evidence="8">
    <location>
        <begin position="602"/>
        <end position="623"/>
    </location>
</feature>
<protein>
    <recommendedName>
        <fullName evidence="8">Anoctamin</fullName>
    </recommendedName>
</protein>
<evidence type="ECO:0000256" key="9">
    <source>
        <dbReference type="SAM" id="MobiDB-lite"/>
    </source>
</evidence>
<keyword evidence="4 8" id="KW-0812">Transmembrane</keyword>
<proteinExistence type="inferred from homology"/>
<dbReference type="Proteomes" id="UP000710432">
    <property type="component" value="Unassembled WGS sequence"/>
</dbReference>
<evidence type="ECO:0000259" key="11">
    <source>
        <dbReference type="Pfam" id="PF16178"/>
    </source>
</evidence>
<dbReference type="InterPro" id="IPR007632">
    <property type="entry name" value="Anoctamin"/>
</dbReference>
<keyword evidence="6 8" id="KW-0472">Membrane</keyword>
<comment type="caution">
    <text evidence="8">Lacks conserved residue(s) required for the propagation of feature annotation.</text>
</comment>
<evidence type="ECO:0000256" key="4">
    <source>
        <dbReference type="ARBA" id="ARBA00022692"/>
    </source>
</evidence>
<evidence type="ECO:0000256" key="6">
    <source>
        <dbReference type="ARBA" id="ARBA00023136"/>
    </source>
</evidence>
<comment type="similarity">
    <text evidence="2 8">Belongs to the anoctamin family.</text>
</comment>
<feature type="transmembrane region" description="Helical" evidence="8">
    <location>
        <begin position="381"/>
        <end position="405"/>
    </location>
</feature>
<dbReference type="InterPro" id="IPR032394">
    <property type="entry name" value="Anoct_dimer"/>
</dbReference>
<feature type="transmembrane region" description="Helical" evidence="8">
    <location>
        <begin position="458"/>
        <end position="477"/>
    </location>
</feature>
<dbReference type="Pfam" id="PF16178">
    <property type="entry name" value="Anoct_dimer"/>
    <property type="match status" value="1"/>
</dbReference>
<evidence type="ECO:0000313" key="12">
    <source>
        <dbReference type="EMBL" id="KAH0507918.1"/>
    </source>
</evidence>
<feature type="domain" description="Anoctamin transmembrane" evidence="10">
    <location>
        <begin position="370"/>
        <end position="922"/>
    </location>
</feature>
<dbReference type="PANTHER" id="PTHR12308">
    <property type="entry name" value="ANOCTAMIN"/>
    <property type="match status" value="1"/>
</dbReference>
<dbReference type="GO" id="GO:0046983">
    <property type="term" value="F:protein dimerization activity"/>
    <property type="evidence" value="ECO:0007669"/>
    <property type="project" value="InterPro"/>
</dbReference>
<evidence type="ECO:0000259" key="10">
    <source>
        <dbReference type="Pfam" id="PF04547"/>
    </source>
</evidence>
<keyword evidence="5 8" id="KW-1133">Transmembrane helix</keyword>
<dbReference type="AlphaFoldDB" id="A0A8J6GDT3"/>
<dbReference type="GO" id="GO:0005886">
    <property type="term" value="C:plasma membrane"/>
    <property type="evidence" value="ECO:0007669"/>
    <property type="project" value="UniProtKB-SubCell"/>
</dbReference>
<evidence type="ECO:0000256" key="1">
    <source>
        <dbReference type="ARBA" id="ARBA00004651"/>
    </source>
</evidence>
<evidence type="ECO:0000256" key="2">
    <source>
        <dbReference type="ARBA" id="ARBA00009671"/>
    </source>
</evidence>
<evidence type="ECO:0000256" key="7">
    <source>
        <dbReference type="ARBA" id="ARBA00023180"/>
    </source>
</evidence>
<feature type="domain" description="Anoctamin dimerisation" evidence="11">
    <location>
        <begin position="157"/>
        <end position="367"/>
    </location>
</feature>
<reference evidence="12" key="1">
    <citation type="submission" date="2020-03" db="EMBL/GenBank/DDBJ databases">
        <title>Studies in the Genomics of Life Span.</title>
        <authorList>
            <person name="Glass D."/>
        </authorList>
    </citation>
    <scope>NUCLEOTIDE SEQUENCE</scope>
    <source>
        <strain evidence="12">LTLLF</strain>
        <tissue evidence="12">Muscle</tissue>
    </source>
</reference>
<gene>
    <name evidence="12" type="ORF">LTLLF_164260</name>
</gene>
<evidence type="ECO:0000313" key="13">
    <source>
        <dbReference type="Proteomes" id="UP000710432"/>
    </source>
</evidence>
<name>A0A8J6GDT3_MICOH</name>
<evidence type="ECO:0000256" key="5">
    <source>
        <dbReference type="ARBA" id="ARBA00022989"/>
    </source>
</evidence>
<sequence length="982" mass="111800">MQGTQDSDIGLEGLSRGGAAADRECQRGPETIAHEAQGAGSPNSGEATGAVDGERAATMRIPEKYSTLPAEDRSVHIVNICAIEDLGYLPSEGTVSLSSGAVTGYLPTPCKTLGAPINARAIRKRAAPLTKCARHAVLCLLNSLSVDPDAECKYGLYFRDGKRKVDYILVYHHKRASGSRTLTKRGLHNDMVMGTRSTKIHGVGFVKIHAPWHVLCREAEFLKLKMPTKKVYHISETRGLLKTINSVLQKITDPIQPKVAEHRPQTTKRLSYPFSREKQHLFDLTDRDSFFDSKTRSTIVYEILKRTTCTKAKYSMGITSLLANGVYSAAYPLHDGDYEGDNVEFNDRKLLYEEWASYGVFYKYQPIDLVRKYFGEKVGLYFAWLGAYTQMLIPASIVGVIVFLYGCATVDENIPSMEMCDQRHNITMCPLCDKTCSYWKMSSACATARASHLFDNPATVFFSVFMALWAATFMEHWKRKQMRLNYRWDLTGFEEEETDKVKLTWRDRFPAYFTNLVSIIFMIAVTFAIVLGVIIYRISTAAALAMNSSPSVRSNIRVTVTATAVIINLVVIILLDEVYGCIARWLTKIEVPKTEKSFEDRLTFKAFLLKFVNSYTPIFYVAFFKGRFVGRPGDYVYIFRSFRMEECAPGGCLMELCIQLSIIMLGKQLIQNNLFEIGIPKMKKFIRYLKLRRQSPSDREEYVKRKQRYEVDFNLEPFAGLTPEYMEMIIQFGFVTLLVASFPLAPLFALLNNIIEIRLDAKKFVTELRRPVAIRAKDIGIWYNILRGVGKLAVIINAFVISFTSDFIPRLVYLYMYSQNGTMHGFVNHTLSSFNVSDFQDGTAPNDPLDLGYEVQICRYKDYREPPWSEHKYDISKDFWAVLAARLAFVIVFQNLVMFMSDFVDWVIPDIPKDISQQIHKEKVLMVELFMREEQGKQQLLDTWMEKDKPRDVPCNNHSPTTRPEAGDGSPAPSYEYHGGML</sequence>